<dbReference type="STRING" id="1586267.GCA_001418685_01083"/>
<reference evidence="7 8" key="1">
    <citation type="submission" date="2016-01" db="EMBL/GenBank/DDBJ databases">
        <authorList>
            <person name="McClelland M."/>
            <person name="Jain A."/>
            <person name="Saraogi P."/>
            <person name="Mendelson R."/>
            <person name="Westerman R."/>
            <person name="SanMiguel P."/>
            <person name="Csonka L."/>
        </authorList>
    </citation>
    <scope>NUCLEOTIDE SEQUENCE [LARGE SCALE GENOMIC DNA]</scope>
    <source>
        <strain evidence="7 8">R-53146</strain>
    </source>
</reference>
<protein>
    <submittedName>
        <fullName evidence="7">Membrane protein involved in the export of O-antigen and teichoic acid</fullName>
    </submittedName>
</protein>
<feature type="transmembrane region" description="Helical" evidence="6">
    <location>
        <begin position="12"/>
        <end position="34"/>
    </location>
</feature>
<comment type="subcellular location">
    <subcellularLocation>
        <location evidence="1">Cell membrane</location>
        <topology evidence="1">Multi-pass membrane protein</topology>
    </subcellularLocation>
</comment>
<feature type="transmembrane region" description="Helical" evidence="6">
    <location>
        <begin position="442"/>
        <end position="459"/>
    </location>
</feature>
<dbReference type="PANTHER" id="PTHR30250">
    <property type="entry name" value="PST FAMILY PREDICTED COLANIC ACID TRANSPORTER"/>
    <property type="match status" value="1"/>
</dbReference>
<keyword evidence="5 6" id="KW-0472">Membrane</keyword>
<dbReference type="InterPro" id="IPR050833">
    <property type="entry name" value="Poly_Biosynth_Transport"/>
</dbReference>
<dbReference type="AlphaFoldDB" id="A0A0X3AQB0"/>
<evidence type="ECO:0000256" key="6">
    <source>
        <dbReference type="SAM" id="Phobius"/>
    </source>
</evidence>
<accession>A0A0X3AQB0</accession>
<name>A0A0X3AQB0_9FLAO</name>
<keyword evidence="3 6" id="KW-0812">Transmembrane</keyword>
<keyword evidence="4 6" id="KW-1133">Transmembrane helix</keyword>
<gene>
    <name evidence="7" type="ORF">Ga0061079_105195</name>
</gene>
<feature type="transmembrane region" description="Helical" evidence="6">
    <location>
        <begin position="235"/>
        <end position="252"/>
    </location>
</feature>
<evidence type="ECO:0000256" key="5">
    <source>
        <dbReference type="ARBA" id="ARBA00023136"/>
    </source>
</evidence>
<sequence>MYKKLLSQTLIYGLSNVLVRVFPFILTPILVRTFGPFKYSIYADFYSAAGILSVLLTHGMETTFFRFFQKFKDQGDRQNTVYFTSFTSVCMVSLLFLLLGIISREPLASAFKHPDEVIFLVWFLFILAADAISAVPFAKLRIQNRSLYFASLKILNSVIMFFSTVILIFWIPKLIEHDGIGAAFFSKIYNFNYGIGYAFAANLFASIITFLALLPTMLDGKYTFDYTLWKKMLSYAWPITIAGLAGIINETMDRQFIKYLLPKGIAEVQMGIYSAVYKIATFITLFKTAYLLGVEPFFFSHADNKNSGKTYATLMKYYAIFSAVILLFLTANLDWIGRLYIRNTDYWSGFQVVPILLIGSTFLGIYLNLSIWYKLSDNTHYGAIISGIGACITVALNFIGLKYTDLGYWVCAIATFVSYLTMMLISYFWGQREYPIPYNYKKLIFYIGGSSLLSLIAYYCSNHIAIRIGVGNILFIIFIYLTLKIEYKDIQIFKEKILQLKKGKKN</sequence>
<evidence type="ECO:0000256" key="3">
    <source>
        <dbReference type="ARBA" id="ARBA00022692"/>
    </source>
</evidence>
<dbReference type="OrthoDB" id="9814608at2"/>
<feature type="transmembrane region" description="Helical" evidence="6">
    <location>
        <begin position="465"/>
        <end position="483"/>
    </location>
</feature>
<feature type="transmembrane region" description="Helical" evidence="6">
    <location>
        <begin position="314"/>
        <end position="336"/>
    </location>
</feature>
<feature type="transmembrane region" description="Helical" evidence="6">
    <location>
        <begin position="348"/>
        <end position="369"/>
    </location>
</feature>
<dbReference type="Proteomes" id="UP000182761">
    <property type="component" value="Unassembled WGS sequence"/>
</dbReference>
<feature type="transmembrane region" description="Helical" evidence="6">
    <location>
        <begin position="406"/>
        <end position="430"/>
    </location>
</feature>
<proteinExistence type="predicted"/>
<organism evidence="7 8">
    <name type="scientific">Apibacter mensalis</name>
    <dbReference type="NCBI Taxonomy" id="1586267"/>
    <lineage>
        <taxon>Bacteria</taxon>
        <taxon>Pseudomonadati</taxon>
        <taxon>Bacteroidota</taxon>
        <taxon>Flavobacteriia</taxon>
        <taxon>Flavobacteriales</taxon>
        <taxon>Weeksellaceae</taxon>
        <taxon>Apibacter</taxon>
    </lineage>
</organism>
<feature type="transmembrane region" description="Helical" evidence="6">
    <location>
        <begin position="46"/>
        <end position="68"/>
    </location>
</feature>
<dbReference type="Pfam" id="PF01943">
    <property type="entry name" value="Polysacc_synt"/>
    <property type="match status" value="1"/>
</dbReference>
<dbReference type="GO" id="GO:0005886">
    <property type="term" value="C:plasma membrane"/>
    <property type="evidence" value="ECO:0007669"/>
    <property type="project" value="UniProtKB-SubCell"/>
</dbReference>
<feature type="transmembrane region" description="Helical" evidence="6">
    <location>
        <begin position="272"/>
        <end position="293"/>
    </location>
</feature>
<evidence type="ECO:0000256" key="4">
    <source>
        <dbReference type="ARBA" id="ARBA00022989"/>
    </source>
</evidence>
<keyword evidence="2" id="KW-1003">Cell membrane</keyword>
<feature type="transmembrane region" description="Helical" evidence="6">
    <location>
        <begin position="150"/>
        <end position="171"/>
    </location>
</feature>
<dbReference type="EMBL" id="FCOR01000005">
    <property type="protein sequence ID" value="CVK16235.1"/>
    <property type="molecule type" value="Genomic_DNA"/>
</dbReference>
<dbReference type="InterPro" id="IPR002797">
    <property type="entry name" value="Polysacc_synth"/>
</dbReference>
<feature type="transmembrane region" description="Helical" evidence="6">
    <location>
        <begin position="381"/>
        <end position="400"/>
    </location>
</feature>
<keyword evidence="8" id="KW-1185">Reference proteome</keyword>
<feature type="transmembrane region" description="Helical" evidence="6">
    <location>
        <begin position="80"/>
        <end position="102"/>
    </location>
</feature>
<evidence type="ECO:0000313" key="7">
    <source>
        <dbReference type="EMBL" id="CVK16235.1"/>
    </source>
</evidence>
<feature type="transmembrane region" description="Helical" evidence="6">
    <location>
        <begin position="117"/>
        <end position="138"/>
    </location>
</feature>
<evidence type="ECO:0000313" key="8">
    <source>
        <dbReference type="Proteomes" id="UP000182761"/>
    </source>
</evidence>
<evidence type="ECO:0000256" key="2">
    <source>
        <dbReference type="ARBA" id="ARBA00022475"/>
    </source>
</evidence>
<evidence type="ECO:0000256" key="1">
    <source>
        <dbReference type="ARBA" id="ARBA00004651"/>
    </source>
</evidence>
<dbReference type="RefSeq" id="WP_055425441.1">
    <property type="nucleotide sequence ID" value="NZ_FCOR01000005.1"/>
</dbReference>
<feature type="transmembrane region" description="Helical" evidence="6">
    <location>
        <begin position="191"/>
        <end position="214"/>
    </location>
</feature>
<dbReference type="PANTHER" id="PTHR30250:SF11">
    <property type="entry name" value="O-ANTIGEN TRANSPORTER-RELATED"/>
    <property type="match status" value="1"/>
</dbReference>